<protein>
    <submittedName>
        <fullName evidence="4">Glycosyltransferase family A protein</fullName>
        <ecNumber evidence="4">2.4.-.-</ecNumber>
    </submittedName>
</protein>
<reference evidence="4 5" key="1">
    <citation type="submission" date="2023-10" db="EMBL/GenBank/DDBJ databases">
        <title>Holzapfeliella saturejae sp. nov. isolated from Satureja montana flowers.</title>
        <authorList>
            <person name="Alcantara C."/>
            <person name="Zuniga M."/>
            <person name="Landete J.M."/>
            <person name="Monedero V."/>
        </authorList>
    </citation>
    <scope>NUCLEOTIDE SEQUENCE [LARGE SCALE GENOMIC DNA]</scope>
    <source>
        <strain evidence="4 5">He02</strain>
    </source>
</reference>
<keyword evidence="2 4" id="KW-0808">Transferase</keyword>
<dbReference type="Proteomes" id="UP001377804">
    <property type="component" value="Unassembled WGS sequence"/>
</dbReference>
<dbReference type="SUPFAM" id="SSF53448">
    <property type="entry name" value="Nucleotide-diphospho-sugar transferases"/>
    <property type="match status" value="1"/>
</dbReference>
<dbReference type="Pfam" id="PF00535">
    <property type="entry name" value="Glycos_transf_2"/>
    <property type="match status" value="1"/>
</dbReference>
<evidence type="ECO:0000259" key="3">
    <source>
        <dbReference type="Pfam" id="PF00535"/>
    </source>
</evidence>
<dbReference type="InterPro" id="IPR029044">
    <property type="entry name" value="Nucleotide-diphossugar_trans"/>
</dbReference>
<dbReference type="PANTHER" id="PTHR22916">
    <property type="entry name" value="GLYCOSYLTRANSFERASE"/>
    <property type="match status" value="1"/>
</dbReference>
<comment type="caution">
    <text evidence="4">The sequence shown here is derived from an EMBL/GenBank/DDBJ whole genome shotgun (WGS) entry which is preliminary data.</text>
</comment>
<name>A0ABU8SEW9_9LACO</name>
<dbReference type="RefSeq" id="WP_339968631.1">
    <property type="nucleotide sequence ID" value="NZ_JAWMWG010000001.1"/>
</dbReference>
<accession>A0ABU8SEW9</accession>
<gene>
    <name evidence="4" type="ORF">R4Y45_01645</name>
</gene>
<organism evidence="4 5">
    <name type="scientific">Holzapfeliella saturejae</name>
    <dbReference type="NCBI Taxonomy" id="3082953"/>
    <lineage>
        <taxon>Bacteria</taxon>
        <taxon>Bacillati</taxon>
        <taxon>Bacillota</taxon>
        <taxon>Bacilli</taxon>
        <taxon>Lactobacillales</taxon>
        <taxon>Lactobacillaceae</taxon>
        <taxon>Holzapfeliella</taxon>
    </lineage>
</organism>
<dbReference type="EMBL" id="JAWMWG010000001">
    <property type="protein sequence ID" value="MEJ6347933.1"/>
    <property type="molecule type" value="Genomic_DNA"/>
</dbReference>
<evidence type="ECO:0000256" key="1">
    <source>
        <dbReference type="ARBA" id="ARBA00022676"/>
    </source>
</evidence>
<keyword evidence="5" id="KW-1185">Reference proteome</keyword>
<sequence length="277" mass="32179">MYEKPLLTVIMPVYNVEGYIKRGLDSLLAQTNKNFEIVVVNDGSTDSTPKIVESYRHQFKYLKMVSQPNMGLSAARNTGLDNVETPYLTFLDGDDWVEPEFTDHFIKSMSEHQVDLATSSFFIDYEGKPSKVAHKKSESKILDRGQMATQVIRPGGSVKGYTWNKCYRIDLIRQHHLKFDETISIMEDQYFNLKYLEKAQGLFFYSTKPLYHYIQRDDSLIHNIDLKEFAVAMVKCHGLYINLSMSKKTNRPAKKQKILQQEIETSIEEEKNEYQSQ</sequence>
<dbReference type="GO" id="GO:0016757">
    <property type="term" value="F:glycosyltransferase activity"/>
    <property type="evidence" value="ECO:0007669"/>
    <property type="project" value="UniProtKB-KW"/>
</dbReference>
<dbReference type="PANTHER" id="PTHR22916:SF51">
    <property type="entry name" value="GLYCOSYLTRANSFERASE EPSH-RELATED"/>
    <property type="match status" value="1"/>
</dbReference>
<dbReference type="Gene3D" id="3.90.550.10">
    <property type="entry name" value="Spore Coat Polysaccharide Biosynthesis Protein SpsA, Chain A"/>
    <property type="match status" value="1"/>
</dbReference>
<dbReference type="InterPro" id="IPR001173">
    <property type="entry name" value="Glyco_trans_2-like"/>
</dbReference>
<evidence type="ECO:0000313" key="4">
    <source>
        <dbReference type="EMBL" id="MEJ6347933.1"/>
    </source>
</evidence>
<evidence type="ECO:0000256" key="2">
    <source>
        <dbReference type="ARBA" id="ARBA00022679"/>
    </source>
</evidence>
<evidence type="ECO:0000313" key="5">
    <source>
        <dbReference type="Proteomes" id="UP001377804"/>
    </source>
</evidence>
<keyword evidence="1 4" id="KW-0328">Glycosyltransferase</keyword>
<dbReference type="EC" id="2.4.-.-" evidence="4"/>
<feature type="domain" description="Glycosyltransferase 2-like" evidence="3">
    <location>
        <begin position="8"/>
        <end position="137"/>
    </location>
</feature>
<dbReference type="CDD" id="cd00761">
    <property type="entry name" value="Glyco_tranf_GTA_type"/>
    <property type="match status" value="1"/>
</dbReference>
<proteinExistence type="predicted"/>